<dbReference type="GeneID" id="20642714"/>
<dbReference type="EMBL" id="JH159161">
    <property type="protein sequence ID" value="EGZ08481.1"/>
    <property type="molecule type" value="Genomic_DNA"/>
</dbReference>
<gene>
    <name evidence="1" type="ORF">PHYSODRAFT_306378</name>
</gene>
<dbReference type="InParanoid" id="G5A9A5"/>
<name>G5A9A5_PHYSP</name>
<reference evidence="1 2" key="1">
    <citation type="journal article" date="2006" name="Science">
        <title>Phytophthora genome sequences uncover evolutionary origins and mechanisms of pathogenesis.</title>
        <authorList>
            <person name="Tyler B.M."/>
            <person name="Tripathy S."/>
            <person name="Zhang X."/>
            <person name="Dehal P."/>
            <person name="Jiang R.H."/>
            <person name="Aerts A."/>
            <person name="Arredondo F.D."/>
            <person name="Baxter L."/>
            <person name="Bensasson D."/>
            <person name="Beynon J.L."/>
            <person name="Chapman J."/>
            <person name="Damasceno C.M."/>
            <person name="Dorrance A.E."/>
            <person name="Dou D."/>
            <person name="Dickerman A.W."/>
            <person name="Dubchak I.L."/>
            <person name="Garbelotto M."/>
            <person name="Gijzen M."/>
            <person name="Gordon S.G."/>
            <person name="Govers F."/>
            <person name="Grunwald N.J."/>
            <person name="Huang W."/>
            <person name="Ivors K.L."/>
            <person name="Jones R.W."/>
            <person name="Kamoun S."/>
            <person name="Krampis K."/>
            <person name="Lamour K.H."/>
            <person name="Lee M.K."/>
            <person name="McDonald W.H."/>
            <person name="Medina M."/>
            <person name="Meijer H.J."/>
            <person name="Nordberg E.K."/>
            <person name="Maclean D.J."/>
            <person name="Ospina-Giraldo M.D."/>
            <person name="Morris P.F."/>
            <person name="Phuntumart V."/>
            <person name="Putnam N.H."/>
            <person name="Rash S."/>
            <person name="Rose J.K."/>
            <person name="Sakihama Y."/>
            <person name="Salamov A.A."/>
            <person name="Savidor A."/>
            <person name="Scheuring C.F."/>
            <person name="Smith B.M."/>
            <person name="Sobral B.W."/>
            <person name="Terry A."/>
            <person name="Torto-Alalibo T.A."/>
            <person name="Win J."/>
            <person name="Xu Z."/>
            <person name="Zhang H."/>
            <person name="Grigoriev I.V."/>
            <person name="Rokhsar D.S."/>
            <person name="Boore J.L."/>
        </authorList>
    </citation>
    <scope>NUCLEOTIDE SEQUENCE [LARGE SCALE GENOMIC DNA]</scope>
    <source>
        <strain evidence="1 2">P6497</strain>
    </source>
</reference>
<dbReference type="AlphaFoldDB" id="G5A9A5"/>
<proteinExistence type="predicted"/>
<evidence type="ECO:0000313" key="2">
    <source>
        <dbReference type="Proteomes" id="UP000002640"/>
    </source>
</evidence>
<dbReference type="Proteomes" id="UP000002640">
    <property type="component" value="Unassembled WGS sequence"/>
</dbReference>
<sequence>MPANAAWNWISPDTQFEFFDGQNGQNDVAIELAEGQPLPDRTIMPDINNVVVGDWSHGTIFFSSAFRCDDGEIFQRDVGFTGLSVEIEGKLHHHVEAANGDSGAMLYRYVGDTGELIPVGVITGKWEGPAFSKNP</sequence>
<accession>G5A9A5</accession>
<dbReference type="RefSeq" id="XP_009536653.1">
    <property type="nucleotide sequence ID" value="XM_009538358.1"/>
</dbReference>
<evidence type="ECO:0000313" key="1">
    <source>
        <dbReference type="EMBL" id="EGZ08481.1"/>
    </source>
</evidence>
<keyword evidence="2" id="KW-1185">Reference proteome</keyword>
<organism evidence="1 2">
    <name type="scientific">Phytophthora sojae (strain P6497)</name>
    <name type="common">Soybean stem and root rot agent</name>
    <name type="synonym">Phytophthora megasperma f. sp. glycines</name>
    <dbReference type="NCBI Taxonomy" id="1094619"/>
    <lineage>
        <taxon>Eukaryota</taxon>
        <taxon>Sar</taxon>
        <taxon>Stramenopiles</taxon>
        <taxon>Oomycota</taxon>
        <taxon>Peronosporomycetes</taxon>
        <taxon>Peronosporales</taxon>
        <taxon>Peronosporaceae</taxon>
        <taxon>Phytophthora</taxon>
    </lineage>
</organism>
<dbReference type="KEGG" id="psoj:PHYSODRAFT_306378"/>
<protein>
    <submittedName>
        <fullName evidence="1">Uncharacterized protein</fullName>
    </submittedName>
</protein>